<evidence type="ECO:0000256" key="1">
    <source>
        <dbReference type="SAM" id="MobiDB-lite"/>
    </source>
</evidence>
<organism evidence="2 3">
    <name type="scientific">Actinoplanes lutulentus</name>
    <dbReference type="NCBI Taxonomy" id="1287878"/>
    <lineage>
        <taxon>Bacteria</taxon>
        <taxon>Bacillati</taxon>
        <taxon>Actinomycetota</taxon>
        <taxon>Actinomycetes</taxon>
        <taxon>Micromonosporales</taxon>
        <taxon>Micromonosporaceae</taxon>
        <taxon>Actinoplanes</taxon>
    </lineage>
</organism>
<keyword evidence="3" id="KW-1185">Reference proteome</keyword>
<feature type="region of interest" description="Disordered" evidence="1">
    <location>
        <begin position="73"/>
        <end position="132"/>
    </location>
</feature>
<proteinExistence type="predicted"/>
<feature type="compositionally biased region" description="Low complexity" evidence="1">
    <location>
        <begin position="95"/>
        <end position="125"/>
    </location>
</feature>
<comment type="caution">
    <text evidence="2">The sequence shown here is derived from an EMBL/GenBank/DDBJ whole genome shotgun (WGS) entry which is preliminary data.</text>
</comment>
<accession>A0A327ZFN2</accession>
<name>A0A327ZFN2_9ACTN</name>
<dbReference type="AlphaFoldDB" id="A0A327ZFN2"/>
<feature type="compositionally biased region" description="Low complexity" evidence="1">
    <location>
        <begin position="78"/>
        <end position="87"/>
    </location>
</feature>
<dbReference type="Proteomes" id="UP000249341">
    <property type="component" value="Unassembled WGS sequence"/>
</dbReference>
<dbReference type="OrthoDB" id="4147502at2"/>
<gene>
    <name evidence="2" type="ORF">B0I29_103178</name>
</gene>
<dbReference type="RefSeq" id="WP_111648213.1">
    <property type="nucleotide sequence ID" value="NZ_JACHWI010000009.1"/>
</dbReference>
<protein>
    <submittedName>
        <fullName evidence="2">Uncharacterized protein</fullName>
    </submittedName>
</protein>
<sequence>MAEHPDLGRVLRQEADRHVPDRDAILTRVARRRGEPSRSRWAFLTLRPVAAAASVVATLVVGFAGIKLVGDREPAQPPAATGTSAPVSPAPSPSPSASSTDPSPVDDPPVGTTTRPHQPQATTGTPPAPKWTPVAGYLSSAAEVDSHSNATWAQGNLVLTTTETVTALDVLVSVVRTDGVANAGQWSSIPAEMLTMTVSEEKDALLYRFTLHEGATLAPGAYTFAAQYLHATGERDQDADSYGAIATGGAGGKKVEISGAFTD</sequence>
<reference evidence="2 3" key="1">
    <citation type="submission" date="2018-06" db="EMBL/GenBank/DDBJ databases">
        <title>Genomic Encyclopedia of Type Strains, Phase III (KMG-III): the genomes of soil and plant-associated and newly described type strains.</title>
        <authorList>
            <person name="Whitman W."/>
        </authorList>
    </citation>
    <scope>NUCLEOTIDE SEQUENCE [LARGE SCALE GENOMIC DNA]</scope>
    <source>
        <strain evidence="2 3">CGMCC 4.7090</strain>
    </source>
</reference>
<evidence type="ECO:0000313" key="3">
    <source>
        <dbReference type="Proteomes" id="UP000249341"/>
    </source>
</evidence>
<evidence type="ECO:0000313" key="2">
    <source>
        <dbReference type="EMBL" id="RAK40150.1"/>
    </source>
</evidence>
<dbReference type="EMBL" id="QLMJ01000003">
    <property type="protein sequence ID" value="RAK40150.1"/>
    <property type="molecule type" value="Genomic_DNA"/>
</dbReference>